<dbReference type="Gene3D" id="1.10.10.1580">
    <property type="entry name" value="Interferon regulatory factor 2-binding protein"/>
    <property type="match status" value="1"/>
</dbReference>
<dbReference type="SUPFAM" id="SSF57850">
    <property type="entry name" value="RING/U-box"/>
    <property type="match status" value="1"/>
</dbReference>
<dbReference type="InterPro" id="IPR022750">
    <property type="entry name" value="IRF-2BP1_2-like_Znf"/>
</dbReference>
<proteinExistence type="inferred from homology"/>
<evidence type="ECO:0000313" key="7">
    <source>
        <dbReference type="EMBL" id="CRK99331.1"/>
    </source>
</evidence>
<dbReference type="PANTHER" id="PTHR10816:SF19">
    <property type="entry name" value="PROTEIN INTERACTING WITH TTK69 AND SIN3A, ISOFORM D"/>
    <property type="match status" value="1"/>
</dbReference>
<comment type="subcellular location">
    <subcellularLocation>
        <location evidence="1">Nucleus</location>
    </subcellularLocation>
</comment>
<evidence type="ECO:0000256" key="2">
    <source>
        <dbReference type="ARBA" id="ARBA00010802"/>
    </source>
</evidence>
<dbReference type="GO" id="GO:0006357">
    <property type="term" value="P:regulation of transcription by RNA polymerase II"/>
    <property type="evidence" value="ECO:0007669"/>
    <property type="project" value="TreeGrafter"/>
</dbReference>
<feature type="region of interest" description="Disordered" evidence="4">
    <location>
        <begin position="65"/>
        <end position="86"/>
    </location>
</feature>
<dbReference type="Pfam" id="PF25454">
    <property type="entry name" value="zf-C3HC4_IRF-2BP1_2"/>
    <property type="match status" value="1"/>
</dbReference>
<dbReference type="FunFam" id="1.10.10.1580:FF:000001">
    <property type="entry name" value="interferon regulatory factor 2-binding protein 2"/>
    <property type="match status" value="1"/>
</dbReference>
<dbReference type="Proteomes" id="UP000183832">
    <property type="component" value="Unassembled WGS sequence"/>
</dbReference>
<evidence type="ECO:0000259" key="6">
    <source>
        <dbReference type="Pfam" id="PF25454"/>
    </source>
</evidence>
<feature type="compositionally biased region" description="Low complexity" evidence="4">
    <location>
        <begin position="287"/>
        <end position="349"/>
    </location>
</feature>
<evidence type="ECO:0000256" key="3">
    <source>
        <dbReference type="ARBA" id="ARBA00023242"/>
    </source>
</evidence>
<dbReference type="CDD" id="cd16511">
    <property type="entry name" value="vRING-HC_IRF2BP1-like"/>
    <property type="match status" value="1"/>
</dbReference>
<dbReference type="GO" id="GO:0003714">
    <property type="term" value="F:transcription corepressor activity"/>
    <property type="evidence" value="ECO:0007669"/>
    <property type="project" value="TreeGrafter"/>
</dbReference>
<feature type="region of interest" description="Disordered" evidence="4">
    <location>
        <begin position="136"/>
        <end position="199"/>
    </location>
</feature>
<dbReference type="AlphaFoldDB" id="A0A1J1IGJ7"/>
<accession>A0A1J1IGJ7</accession>
<sequence>MTSAPTMSAISAKRLSCYLCDLPRMQWAMILDFSEAVCRGCVNYEGADRIELVIEAARQMKRLHAATTGNAKRSNFENGEVSHRSVPSQIHHHYLATNATTQMQRAPMMEFVPKTEKIEPHEANGGRPVVARIAQQQQQHLVPPHHLTHASRSAAPTTVSINLKRPPTDDDEHNDGPSQMKRSTEENRPPLQRGESLPAVPFAPERQQSFKDKHPVRAPSFDGAFKSGAVYPATMTLPAVSLGESSSLSTSIASLHTPMANLMSITETLPPGSPRNGSPPTGPQPPRTSSRGSQNSPSSGSSSGRRSSGSRHVSSTTVTSTEVQSQSNNNSTANNSSAPSGNVNNSVSAVNGQSVDANNVPAALPAPPVNPTLKCTICQERLEDTHFVQCPSVAHHKFCFPCSRESIKRQGSGAEVYCPSGEKCPLANSSIPWAFMAGEIATILGEELKVKKERET</sequence>
<keyword evidence="8" id="KW-1185">Reference proteome</keyword>
<feature type="compositionally biased region" description="Polar residues" evidence="4">
    <location>
        <begin position="150"/>
        <end position="161"/>
    </location>
</feature>
<dbReference type="GO" id="GO:0005634">
    <property type="term" value="C:nucleus"/>
    <property type="evidence" value="ECO:0007669"/>
    <property type="project" value="UniProtKB-SubCell"/>
</dbReference>
<comment type="similarity">
    <text evidence="2">Belongs to the IRF2BP family.</text>
</comment>
<dbReference type="InterPro" id="IPR057414">
    <property type="entry name" value="Zf-C3HC4_IRF-2BP1_2"/>
</dbReference>
<feature type="domain" description="Interferon regulatory factor 2-binding protein 1/2-like zinc finger" evidence="5">
    <location>
        <begin position="14"/>
        <end position="64"/>
    </location>
</feature>
<keyword evidence="3" id="KW-0539">Nucleus</keyword>
<dbReference type="Pfam" id="PF11261">
    <property type="entry name" value="IRF-2BP1_2"/>
    <property type="match status" value="1"/>
</dbReference>
<evidence type="ECO:0000256" key="4">
    <source>
        <dbReference type="SAM" id="MobiDB-lite"/>
    </source>
</evidence>
<evidence type="ECO:0000256" key="1">
    <source>
        <dbReference type="ARBA" id="ARBA00004123"/>
    </source>
</evidence>
<name>A0A1J1IGJ7_9DIPT</name>
<feature type="domain" description="Interferon regulatory factor 2-binding protein 1/2-like C3HC4 zinc finger" evidence="6">
    <location>
        <begin position="373"/>
        <end position="444"/>
    </location>
</feature>
<evidence type="ECO:0000313" key="8">
    <source>
        <dbReference type="Proteomes" id="UP000183832"/>
    </source>
</evidence>
<feature type="compositionally biased region" description="Polar residues" evidence="4">
    <location>
        <begin position="67"/>
        <end position="77"/>
    </location>
</feature>
<reference evidence="7 8" key="1">
    <citation type="submission" date="2015-04" db="EMBL/GenBank/DDBJ databases">
        <authorList>
            <person name="Syromyatnikov M.Y."/>
            <person name="Popov V.N."/>
        </authorList>
    </citation>
    <scope>NUCLEOTIDE SEQUENCE [LARGE SCALE GENOMIC DNA]</scope>
</reference>
<feature type="region of interest" description="Disordered" evidence="4">
    <location>
        <begin position="265"/>
        <end position="349"/>
    </location>
</feature>
<evidence type="ECO:0000259" key="5">
    <source>
        <dbReference type="Pfam" id="PF11261"/>
    </source>
</evidence>
<dbReference type="PANTHER" id="PTHR10816">
    <property type="entry name" value="MYELIN TRANSCRIPTION FACTOR 1-RELATED"/>
    <property type="match status" value="1"/>
</dbReference>
<gene>
    <name evidence="7" type="ORF">CLUMA_CG012576</name>
</gene>
<organism evidence="7 8">
    <name type="scientific">Clunio marinus</name>
    <dbReference type="NCBI Taxonomy" id="568069"/>
    <lineage>
        <taxon>Eukaryota</taxon>
        <taxon>Metazoa</taxon>
        <taxon>Ecdysozoa</taxon>
        <taxon>Arthropoda</taxon>
        <taxon>Hexapoda</taxon>
        <taxon>Insecta</taxon>
        <taxon>Pterygota</taxon>
        <taxon>Neoptera</taxon>
        <taxon>Endopterygota</taxon>
        <taxon>Diptera</taxon>
        <taxon>Nematocera</taxon>
        <taxon>Chironomoidea</taxon>
        <taxon>Chironomidae</taxon>
        <taxon>Clunio</taxon>
    </lineage>
</organism>
<dbReference type="EMBL" id="CVRI01000050">
    <property type="protein sequence ID" value="CRK99331.1"/>
    <property type="molecule type" value="Genomic_DNA"/>
</dbReference>
<protein>
    <submittedName>
        <fullName evidence="7">CLUMA_CG012576, isoform A</fullName>
    </submittedName>
</protein>
<dbReference type="OrthoDB" id="10065080at2759"/>
<dbReference type="InterPro" id="IPR044882">
    <property type="entry name" value="I2BP1/2_C3HC4-RING_sf"/>
</dbReference>